<keyword evidence="1" id="KW-0472">Membrane</keyword>
<keyword evidence="1" id="KW-0812">Transmembrane</keyword>
<gene>
    <name evidence="2" type="ORF">POLS_LOCUS8457</name>
</gene>
<dbReference type="AlphaFoldDB" id="A0A9W4I7S3"/>
<comment type="caution">
    <text evidence="2">The sequence shown here is derived from an EMBL/GenBank/DDBJ whole genome shotgun (WGS) entry which is preliminary data.</text>
</comment>
<dbReference type="OrthoDB" id="3254104at2759"/>
<sequence>MSKDYLPSMKTSKLLRLPSNMAVSPNRQGSLASYEDLETPYVRMIVEADKIPWEYNVLASSANWVLLAGYLVVPGTFTSLRNSDAVSDTLSQNSAGSAILNTIQNPPLLAISCVLFVIGTVIMGWLFRKHQFNYIWLTSRLFI</sequence>
<dbReference type="Proteomes" id="UP001153618">
    <property type="component" value="Unassembled WGS sequence"/>
</dbReference>
<reference evidence="2" key="1">
    <citation type="submission" date="2021-07" db="EMBL/GenBank/DDBJ databases">
        <authorList>
            <person name="Branca A.L. A."/>
        </authorList>
    </citation>
    <scope>NUCLEOTIDE SEQUENCE</scope>
</reference>
<keyword evidence="3" id="KW-1185">Reference proteome</keyword>
<evidence type="ECO:0000313" key="2">
    <source>
        <dbReference type="EMBL" id="CAG8236868.1"/>
    </source>
</evidence>
<organism evidence="2 3">
    <name type="scientific">Penicillium olsonii</name>
    <dbReference type="NCBI Taxonomy" id="99116"/>
    <lineage>
        <taxon>Eukaryota</taxon>
        <taxon>Fungi</taxon>
        <taxon>Dikarya</taxon>
        <taxon>Ascomycota</taxon>
        <taxon>Pezizomycotina</taxon>
        <taxon>Eurotiomycetes</taxon>
        <taxon>Eurotiomycetidae</taxon>
        <taxon>Eurotiales</taxon>
        <taxon>Aspergillaceae</taxon>
        <taxon>Penicillium</taxon>
    </lineage>
</organism>
<evidence type="ECO:0000313" key="3">
    <source>
        <dbReference type="Proteomes" id="UP001153618"/>
    </source>
</evidence>
<protein>
    <submittedName>
        <fullName evidence="2">Uncharacterized protein</fullName>
    </submittedName>
</protein>
<dbReference type="EMBL" id="CAJVOS010000061">
    <property type="protein sequence ID" value="CAG8236868.1"/>
    <property type="molecule type" value="Genomic_DNA"/>
</dbReference>
<keyword evidence="1" id="KW-1133">Transmembrane helix</keyword>
<feature type="transmembrane region" description="Helical" evidence="1">
    <location>
        <begin position="108"/>
        <end position="127"/>
    </location>
</feature>
<evidence type="ECO:0000256" key="1">
    <source>
        <dbReference type="SAM" id="Phobius"/>
    </source>
</evidence>
<feature type="transmembrane region" description="Helical" evidence="1">
    <location>
        <begin position="53"/>
        <end position="73"/>
    </location>
</feature>
<proteinExistence type="predicted"/>
<accession>A0A9W4I7S3</accession>
<name>A0A9W4I7S3_PENOL</name>